<dbReference type="GO" id="GO:0031012">
    <property type="term" value="C:extracellular matrix"/>
    <property type="evidence" value="ECO:0007669"/>
    <property type="project" value="TreeGrafter"/>
</dbReference>
<evidence type="ECO:0000256" key="2">
    <source>
        <dbReference type="PROSITE-ProRule" id="PRU00497"/>
    </source>
</evidence>
<dbReference type="eggNOG" id="ENOG502T800">
    <property type="taxonomic scope" value="Eukaryota"/>
</dbReference>
<dbReference type="FunCoup" id="B4NA96">
    <property type="interactions" value="48"/>
</dbReference>
<gene>
    <name evidence="4" type="primary">Dwil\GK10833</name>
    <name evidence="4" type="ORF">Dwil_GK10833</name>
</gene>
<dbReference type="GO" id="GO:0005615">
    <property type="term" value="C:extracellular space"/>
    <property type="evidence" value="ECO:0007669"/>
    <property type="project" value="TreeGrafter"/>
</dbReference>
<keyword evidence="1 2" id="KW-0193">Cuticle</keyword>
<evidence type="ECO:0000313" key="4">
    <source>
        <dbReference type="EMBL" id="EDW81783.1"/>
    </source>
</evidence>
<dbReference type="Pfam" id="PF00379">
    <property type="entry name" value="Chitin_bind_4"/>
    <property type="match status" value="1"/>
</dbReference>
<name>B4NA96_DROWI</name>
<keyword evidence="5" id="KW-1185">Reference proteome</keyword>
<sequence length="220" mass="24488">MAFKLVAFVSCLALVSAGLIPIEQQLHHQHQEQPQLYHAAAAAAPQAQHVVYQQQPHGYAHAHAHAHEVYPDDPHPKYNFAYDVKDALSGDSKSQVESRDGDVVQGEYSLDDADGFRRTVKYTADSVNGFNAVVHREPLTHVAHKVIATPAQYHHAAAVPTTIVKTPVTYAAPSPVQTYVAPAAYHQHEAQHEQDQHQHHYATYETSAPAHETHDYYHHQ</sequence>
<dbReference type="EMBL" id="CH964232">
    <property type="protein sequence ID" value="EDW81783.1"/>
    <property type="molecule type" value="Genomic_DNA"/>
</dbReference>
<feature type="signal peptide" evidence="3">
    <location>
        <begin position="1"/>
        <end position="17"/>
    </location>
</feature>
<dbReference type="AlphaFoldDB" id="B4NA96"/>
<dbReference type="InParanoid" id="B4NA96"/>
<dbReference type="PRINTS" id="PR00947">
    <property type="entry name" value="CUTICLE"/>
</dbReference>
<dbReference type="STRING" id="7260.B4NA96"/>
<dbReference type="OMA" id="YQKPHDI"/>
<dbReference type="HOGENOM" id="CLU_075165_1_2_1"/>
<dbReference type="PROSITE" id="PS51155">
    <property type="entry name" value="CHIT_BIND_RR_2"/>
    <property type="match status" value="1"/>
</dbReference>
<protein>
    <recommendedName>
        <fullName evidence="6">Pupal cuticle protein Edg-84A</fullName>
    </recommendedName>
</protein>
<organism evidence="4 5">
    <name type="scientific">Drosophila willistoni</name>
    <name type="common">Fruit fly</name>
    <dbReference type="NCBI Taxonomy" id="7260"/>
    <lineage>
        <taxon>Eukaryota</taxon>
        <taxon>Metazoa</taxon>
        <taxon>Ecdysozoa</taxon>
        <taxon>Arthropoda</taxon>
        <taxon>Hexapoda</taxon>
        <taxon>Insecta</taxon>
        <taxon>Pterygota</taxon>
        <taxon>Neoptera</taxon>
        <taxon>Endopterygota</taxon>
        <taxon>Diptera</taxon>
        <taxon>Brachycera</taxon>
        <taxon>Muscomorpha</taxon>
        <taxon>Ephydroidea</taxon>
        <taxon>Drosophilidae</taxon>
        <taxon>Drosophila</taxon>
        <taxon>Sophophora</taxon>
    </lineage>
</organism>
<dbReference type="InterPro" id="IPR051217">
    <property type="entry name" value="Insect_Cuticle_Struc_Prot"/>
</dbReference>
<dbReference type="InterPro" id="IPR000618">
    <property type="entry name" value="Insect_cuticle"/>
</dbReference>
<feature type="chain" id="PRO_5002819497" description="Pupal cuticle protein Edg-84A" evidence="3">
    <location>
        <begin position="18"/>
        <end position="220"/>
    </location>
</feature>
<reference evidence="4 5" key="1">
    <citation type="journal article" date="2007" name="Nature">
        <title>Evolution of genes and genomes on the Drosophila phylogeny.</title>
        <authorList>
            <consortium name="Drosophila 12 Genomes Consortium"/>
            <person name="Clark A.G."/>
            <person name="Eisen M.B."/>
            <person name="Smith D.R."/>
            <person name="Bergman C.M."/>
            <person name="Oliver B."/>
            <person name="Markow T.A."/>
            <person name="Kaufman T.C."/>
            <person name="Kellis M."/>
            <person name="Gelbart W."/>
            <person name="Iyer V.N."/>
            <person name="Pollard D.A."/>
            <person name="Sackton T.B."/>
            <person name="Larracuente A.M."/>
            <person name="Singh N.D."/>
            <person name="Abad J.P."/>
            <person name="Abt D.N."/>
            <person name="Adryan B."/>
            <person name="Aguade M."/>
            <person name="Akashi H."/>
            <person name="Anderson W.W."/>
            <person name="Aquadro C.F."/>
            <person name="Ardell D.H."/>
            <person name="Arguello R."/>
            <person name="Artieri C.G."/>
            <person name="Barbash D.A."/>
            <person name="Barker D."/>
            <person name="Barsanti P."/>
            <person name="Batterham P."/>
            <person name="Batzoglou S."/>
            <person name="Begun D."/>
            <person name="Bhutkar A."/>
            <person name="Blanco E."/>
            <person name="Bosak S.A."/>
            <person name="Bradley R.K."/>
            <person name="Brand A.D."/>
            <person name="Brent M.R."/>
            <person name="Brooks A.N."/>
            <person name="Brown R.H."/>
            <person name="Butlin R.K."/>
            <person name="Caggese C."/>
            <person name="Calvi B.R."/>
            <person name="Bernardo de Carvalho A."/>
            <person name="Caspi A."/>
            <person name="Castrezana S."/>
            <person name="Celniker S.E."/>
            <person name="Chang J.L."/>
            <person name="Chapple C."/>
            <person name="Chatterji S."/>
            <person name="Chinwalla A."/>
            <person name="Civetta A."/>
            <person name="Clifton S.W."/>
            <person name="Comeron J.M."/>
            <person name="Costello J.C."/>
            <person name="Coyne J.A."/>
            <person name="Daub J."/>
            <person name="David R.G."/>
            <person name="Delcher A.L."/>
            <person name="Delehaunty K."/>
            <person name="Do C.B."/>
            <person name="Ebling H."/>
            <person name="Edwards K."/>
            <person name="Eickbush T."/>
            <person name="Evans J.D."/>
            <person name="Filipski A."/>
            <person name="Findeiss S."/>
            <person name="Freyhult E."/>
            <person name="Fulton L."/>
            <person name="Fulton R."/>
            <person name="Garcia A.C."/>
            <person name="Gardiner A."/>
            <person name="Garfield D.A."/>
            <person name="Garvin B.E."/>
            <person name="Gibson G."/>
            <person name="Gilbert D."/>
            <person name="Gnerre S."/>
            <person name="Godfrey J."/>
            <person name="Good R."/>
            <person name="Gotea V."/>
            <person name="Gravely B."/>
            <person name="Greenberg A.J."/>
            <person name="Griffiths-Jones S."/>
            <person name="Gross S."/>
            <person name="Guigo R."/>
            <person name="Gustafson E.A."/>
            <person name="Haerty W."/>
            <person name="Hahn M.W."/>
            <person name="Halligan D.L."/>
            <person name="Halpern A.L."/>
            <person name="Halter G.M."/>
            <person name="Han M.V."/>
            <person name="Heger A."/>
            <person name="Hillier L."/>
            <person name="Hinrichs A.S."/>
            <person name="Holmes I."/>
            <person name="Hoskins R.A."/>
            <person name="Hubisz M.J."/>
            <person name="Hultmark D."/>
            <person name="Huntley M.A."/>
            <person name="Jaffe D.B."/>
            <person name="Jagadeeshan S."/>
            <person name="Jeck W.R."/>
            <person name="Johnson J."/>
            <person name="Jones C.D."/>
            <person name="Jordan W.C."/>
            <person name="Karpen G.H."/>
            <person name="Kataoka E."/>
            <person name="Keightley P.D."/>
            <person name="Kheradpour P."/>
            <person name="Kirkness E.F."/>
            <person name="Koerich L.B."/>
            <person name="Kristiansen K."/>
            <person name="Kudrna D."/>
            <person name="Kulathinal R.J."/>
            <person name="Kumar S."/>
            <person name="Kwok R."/>
            <person name="Lander E."/>
            <person name="Langley C.H."/>
            <person name="Lapoint R."/>
            <person name="Lazzaro B.P."/>
            <person name="Lee S.J."/>
            <person name="Levesque L."/>
            <person name="Li R."/>
            <person name="Lin C.F."/>
            <person name="Lin M.F."/>
            <person name="Lindblad-Toh K."/>
            <person name="Llopart A."/>
            <person name="Long M."/>
            <person name="Low L."/>
            <person name="Lozovsky E."/>
            <person name="Lu J."/>
            <person name="Luo M."/>
            <person name="Machado C.A."/>
            <person name="Makalowski W."/>
            <person name="Marzo M."/>
            <person name="Matsuda M."/>
            <person name="Matzkin L."/>
            <person name="McAllister B."/>
            <person name="McBride C.S."/>
            <person name="McKernan B."/>
            <person name="McKernan K."/>
            <person name="Mendez-Lago M."/>
            <person name="Minx P."/>
            <person name="Mollenhauer M.U."/>
            <person name="Montooth K."/>
            <person name="Mount S.M."/>
            <person name="Mu X."/>
            <person name="Myers E."/>
            <person name="Negre B."/>
            <person name="Newfeld S."/>
            <person name="Nielsen R."/>
            <person name="Noor M.A."/>
            <person name="O'Grady P."/>
            <person name="Pachter L."/>
            <person name="Papaceit M."/>
            <person name="Parisi M.J."/>
            <person name="Parisi M."/>
            <person name="Parts L."/>
            <person name="Pedersen J.S."/>
            <person name="Pesole G."/>
            <person name="Phillippy A.M."/>
            <person name="Ponting C.P."/>
            <person name="Pop M."/>
            <person name="Porcelli D."/>
            <person name="Powell J.R."/>
            <person name="Prohaska S."/>
            <person name="Pruitt K."/>
            <person name="Puig M."/>
            <person name="Quesneville H."/>
            <person name="Ram K.R."/>
            <person name="Rand D."/>
            <person name="Rasmussen M.D."/>
            <person name="Reed L.K."/>
            <person name="Reenan R."/>
            <person name="Reily A."/>
            <person name="Remington K.A."/>
            <person name="Rieger T.T."/>
            <person name="Ritchie M.G."/>
            <person name="Robin C."/>
            <person name="Rogers Y.H."/>
            <person name="Rohde C."/>
            <person name="Rozas J."/>
            <person name="Rubenfield M.J."/>
            <person name="Ruiz A."/>
            <person name="Russo S."/>
            <person name="Salzberg S.L."/>
            <person name="Sanchez-Gracia A."/>
            <person name="Saranga D.J."/>
            <person name="Sato H."/>
            <person name="Schaeffer S.W."/>
            <person name="Schatz M.C."/>
            <person name="Schlenke T."/>
            <person name="Schwartz R."/>
            <person name="Segarra C."/>
            <person name="Singh R.S."/>
            <person name="Sirot L."/>
            <person name="Sirota M."/>
            <person name="Sisneros N.B."/>
            <person name="Smith C.D."/>
            <person name="Smith T.F."/>
            <person name="Spieth J."/>
            <person name="Stage D.E."/>
            <person name="Stark A."/>
            <person name="Stephan W."/>
            <person name="Strausberg R.L."/>
            <person name="Strempel S."/>
            <person name="Sturgill D."/>
            <person name="Sutton G."/>
            <person name="Sutton G.G."/>
            <person name="Tao W."/>
            <person name="Teichmann S."/>
            <person name="Tobari Y.N."/>
            <person name="Tomimura Y."/>
            <person name="Tsolas J.M."/>
            <person name="Valente V.L."/>
            <person name="Venter E."/>
            <person name="Venter J.C."/>
            <person name="Vicario S."/>
            <person name="Vieira F.G."/>
            <person name="Vilella A.J."/>
            <person name="Villasante A."/>
            <person name="Walenz B."/>
            <person name="Wang J."/>
            <person name="Wasserman M."/>
            <person name="Watts T."/>
            <person name="Wilson D."/>
            <person name="Wilson R.K."/>
            <person name="Wing R.A."/>
            <person name="Wolfner M.F."/>
            <person name="Wong A."/>
            <person name="Wong G.K."/>
            <person name="Wu C.I."/>
            <person name="Wu G."/>
            <person name="Yamamoto D."/>
            <person name="Yang H.P."/>
            <person name="Yang S.P."/>
            <person name="Yorke J.A."/>
            <person name="Yoshida K."/>
            <person name="Zdobnov E."/>
            <person name="Zhang P."/>
            <person name="Zhang Y."/>
            <person name="Zimin A.V."/>
            <person name="Baldwin J."/>
            <person name="Abdouelleil A."/>
            <person name="Abdulkadir J."/>
            <person name="Abebe A."/>
            <person name="Abera B."/>
            <person name="Abreu J."/>
            <person name="Acer S.C."/>
            <person name="Aftuck L."/>
            <person name="Alexander A."/>
            <person name="An P."/>
            <person name="Anderson E."/>
            <person name="Anderson S."/>
            <person name="Arachi H."/>
            <person name="Azer M."/>
            <person name="Bachantsang P."/>
            <person name="Barry A."/>
            <person name="Bayul T."/>
            <person name="Berlin A."/>
            <person name="Bessette D."/>
            <person name="Bloom T."/>
            <person name="Blye J."/>
            <person name="Boguslavskiy L."/>
            <person name="Bonnet C."/>
            <person name="Boukhgalter B."/>
            <person name="Bourzgui I."/>
            <person name="Brown A."/>
            <person name="Cahill P."/>
            <person name="Channer S."/>
            <person name="Cheshatsang Y."/>
            <person name="Chuda L."/>
            <person name="Citroen M."/>
            <person name="Collymore A."/>
            <person name="Cooke P."/>
            <person name="Costello M."/>
            <person name="D'Aco K."/>
            <person name="Daza R."/>
            <person name="De Haan G."/>
            <person name="DeGray S."/>
            <person name="DeMaso C."/>
            <person name="Dhargay N."/>
            <person name="Dooley K."/>
            <person name="Dooley E."/>
            <person name="Doricent M."/>
            <person name="Dorje P."/>
            <person name="Dorjee K."/>
            <person name="Dupes A."/>
            <person name="Elong R."/>
            <person name="Falk J."/>
            <person name="Farina A."/>
            <person name="Faro S."/>
            <person name="Ferguson D."/>
            <person name="Fisher S."/>
            <person name="Foley C.D."/>
            <person name="Franke A."/>
            <person name="Friedrich D."/>
            <person name="Gadbois L."/>
            <person name="Gearin G."/>
            <person name="Gearin C.R."/>
            <person name="Giannoukos G."/>
            <person name="Goode T."/>
            <person name="Graham J."/>
            <person name="Grandbois E."/>
            <person name="Grewal S."/>
            <person name="Gyaltsen K."/>
            <person name="Hafez N."/>
            <person name="Hagos B."/>
            <person name="Hall J."/>
            <person name="Henson C."/>
            <person name="Hollinger A."/>
            <person name="Honan T."/>
            <person name="Huard M.D."/>
            <person name="Hughes L."/>
            <person name="Hurhula B."/>
            <person name="Husby M.E."/>
            <person name="Kamat A."/>
            <person name="Kanga B."/>
            <person name="Kashin S."/>
            <person name="Khazanovich D."/>
            <person name="Kisner P."/>
            <person name="Lance K."/>
            <person name="Lara M."/>
            <person name="Lee W."/>
            <person name="Lennon N."/>
            <person name="Letendre F."/>
            <person name="LeVine R."/>
            <person name="Lipovsky A."/>
            <person name="Liu X."/>
            <person name="Liu J."/>
            <person name="Liu S."/>
            <person name="Lokyitsang T."/>
            <person name="Lokyitsang Y."/>
            <person name="Lubonja R."/>
            <person name="Lui A."/>
            <person name="MacDonald P."/>
            <person name="Magnisalis V."/>
            <person name="Maru K."/>
            <person name="Matthews C."/>
            <person name="McCusker W."/>
            <person name="McDonough S."/>
            <person name="Mehta T."/>
            <person name="Meldrim J."/>
            <person name="Meneus L."/>
            <person name="Mihai O."/>
            <person name="Mihalev A."/>
            <person name="Mihova T."/>
            <person name="Mittelman R."/>
            <person name="Mlenga V."/>
            <person name="Montmayeur A."/>
            <person name="Mulrain L."/>
            <person name="Navidi A."/>
            <person name="Naylor J."/>
            <person name="Negash T."/>
            <person name="Nguyen T."/>
            <person name="Nguyen N."/>
            <person name="Nicol R."/>
            <person name="Norbu C."/>
            <person name="Norbu N."/>
            <person name="Novod N."/>
            <person name="O'Neill B."/>
            <person name="Osman S."/>
            <person name="Markiewicz E."/>
            <person name="Oyono O.L."/>
            <person name="Patti C."/>
            <person name="Phunkhang P."/>
            <person name="Pierre F."/>
            <person name="Priest M."/>
            <person name="Raghuraman S."/>
            <person name="Rege F."/>
            <person name="Reyes R."/>
            <person name="Rise C."/>
            <person name="Rogov P."/>
            <person name="Ross K."/>
            <person name="Ryan E."/>
            <person name="Settipalli S."/>
            <person name="Shea T."/>
            <person name="Sherpa N."/>
            <person name="Shi L."/>
            <person name="Shih D."/>
            <person name="Sparrow T."/>
            <person name="Spaulding J."/>
            <person name="Stalker J."/>
            <person name="Stange-Thomann N."/>
            <person name="Stavropoulos S."/>
            <person name="Stone C."/>
            <person name="Strader C."/>
            <person name="Tesfaye S."/>
            <person name="Thomson T."/>
            <person name="Thoulutsang Y."/>
            <person name="Thoulutsang D."/>
            <person name="Topham K."/>
            <person name="Topping I."/>
            <person name="Tsamla T."/>
            <person name="Vassiliev H."/>
            <person name="Vo A."/>
            <person name="Wangchuk T."/>
            <person name="Wangdi T."/>
            <person name="Weiand M."/>
            <person name="Wilkinson J."/>
            <person name="Wilson A."/>
            <person name="Yadav S."/>
            <person name="Young G."/>
            <person name="Yu Q."/>
            <person name="Zembek L."/>
            <person name="Zhong D."/>
            <person name="Zimmer A."/>
            <person name="Zwirko Z."/>
            <person name="Jaffe D.B."/>
            <person name="Alvarez P."/>
            <person name="Brockman W."/>
            <person name="Butler J."/>
            <person name="Chin C."/>
            <person name="Gnerre S."/>
            <person name="Grabherr M."/>
            <person name="Kleber M."/>
            <person name="Mauceli E."/>
            <person name="MacCallum I."/>
        </authorList>
    </citation>
    <scope>NUCLEOTIDE SEQUENCE [LARGE SCALE GENOMIC DNA]</scope>
    <source>
        <strain evidence="5">Tucson 14030-0811.24</strain>
    </source>
</reference>
<evidence type="ECO:0000256" key="3">
    <source>
        <dbReference type="SAM" id="SignalP"/>
    </source>
</evidence>
<keyword evidence="3" id="KW-0732">Signal</keyword>
<dbReference type="OrthoDB" id="10071059at2759"/>
<dbReference type="PANTHER" id="PTHR12236">
    <property type="entry name" value="STRUCTURAL CONTITUENT OF CUTICLE"/>
    <property type="match status" value="1"/>
</dbReference>
<evidence type="ECO:0008006" key="6">
    <source>
        <dbReference type="Google" id="ProtNLM"/>
    </source>
</evidence>
<accession>B4NA96</accession>
<dbReference type="PhylomeDB" id="B4NA96"/>
<dbReference type="PROSITE" id="PS00233">
    <property type="entry name" value="CHIT_BIND_RR_1"/>
    <property type="match status" value="1"/>
</dbReference>
<evidence type="ECO:0000313" key="5">
    <source>
        <dbReference type="Proteomes" id="UP000007798"/>
    </source>
</evidence>
<dbReference type="PANTHER" id="PTHR12236:SF86">
    <property type="entry name" value="CCP84AC-RELATED"/>
    <property type="match status" value="1"/>
</dbReference>
<proteinExistence type="predicted"/>
<dbReference type="Proteomes" id="UP000007798">
    <property type="component" value="Unassembled WGS sequence"/>
</dbReference>
<dbReference type="InterPro" id="IPR031311">
    <property type="entry name" value="CHIT_BIND_RR_consensus"/>
</dbReference>
<dbReference type="GO" id="GO:0042302">
    <property type="term" value="F:structural constituent of cuticle"/>
    <property type="evidence" value="ECO:0007669"/>
    <property type="project" value="UniProtKB-UniRule"/>
</dbReference>
<evidence type="ECO:0000256" key="1">
    <source>
        <dbReference type="ARBA" id="ARBA00022460"/>
    </source>
</evidence>
<dbReference type="KEGG" id="dwi:6646991"/>